<accession>A0A9D1N851</accession>
<sequence>MRGKSKVIALALLAASLAVLGTGFAADAGEGEYVMLGGQPVGIALRAEGLIVTAVGGVATEEGEVFPLEGSGIEAGDIVVSVGGEAADNLYAFGESVAGAGGEIELGVLSDGERRTVKVAPAREAASGKKRLGLVLKEDVGGIGTLTFVTERGAYAALGHTVADGETGLSSELSRGAVYPTTVEGVIKSESGKAGGLSAAVNRLRPPLGRNFLNTPIGIYGAAEVGAGRRIRVAERGEAHPGRAQVITTLSGSVPEAYDVDIVKSVTQHEKAEKGLVIKVRDRELLQKAGGIVQGMSGSPIVQDGLLVGAVTHVFVSDPTRGYGVHARFMLEEAENAADMFAAGGREAA</sequence>
<dbReference type="EMBL" id="DVOE01000004">
    <property type="protein sequence ID" value="HIU98291.1"/>
    <property type="molecule type" value="Genomic_DNA"/>
</dbReference>
<name>A0A9D1N851_9FIRM</name>
<protein>
    <recommendedName>
        <fullName evidence="2">Peptidase S55 domain-containing protein</fullName>
    </recommendedName>
</protein>
<evidence type="ECO:0000259" key="2">
    <source>
        <dbReference type="PROSITE" id="PS51494"/>
    </source>
</evidence>
<dbReference type="PROSITE" id="PS51494">
    <property type="entry name" value="SPOIVB"/>
    <property type="match status" value="1"/>
</dbReference>
<evidence type="ECO:0000256" key="1">
    <source>
        <dbReference type="SAM" id="SignalP"/>
    </source>
</evidence>
<reference evidence="3" key="2">
    <citation type="journal article" date="2021" name="PeerJ">
        <title>Extensive microbial diversity within the chicken gut microbiome revealed by metagenomics and culture.</title>
        <authorList>
            <person name="Gilroy R."/>
            <person name="Ravi A."/>
            <person name="Getino M."/>
            <person name="Pursley I."/>
            <person name="Horton D.L."/>
            <person name="Alikhan N.F."/>
            <person name="Baker D."/>
            <person name="Gharbi K."/>
            <person name="Hall N."/>
            <person name="Watson M."/>
            <person name="Adriaenssens E.M."/>
            <person name="Foster-Nyarko E."/>
            <person name="Jarju S."/>
            <person name="Secka A."/>
            <person name="Antonio M."/>
            <person name="Oren A."/>
            <person name="Chaudhuri R.R."/>
            <person name="La Ragione R."/>
            <person name="Hildebrand F."/>
            <person name="Pallen M.J."/>
        </authorList>
    </citation>
    <scope>NUCLEOTIDE SEQUENCE</scope>
    <source>
        <strain evidence="3">10406</strain>
    </source>
</reference>
<dbReference type="InterPro" id="IPR009003">
    <property type="entry name" value="Peptidase_S1_PA"/>
</dbReference>
<dbReference type="Proteomes" id="UP000886857">
    <property type="component" value="Unassembled WGS sequence"/>
</dbReference>
<evidence type="ECO:0000313" key="3">
    <source>
        <dbReference type="EMBL" id="HIU98291.1"/>
    </source>
</evidence>
<keyword evidence="1" id="KW-0732">Signal</keyword>
<dbReference type="AlphaFoldDB" id="A0A9D1N851"/>
<dbReference type="InterPro" id="IPR008763">
    <property type="entry name" value="Peptidase_S55"/>
</dbReference>
<evidence type="ECO:0000313" key="4">
    <source>
        <dbReference type="Proteomes" id="UP000886857"/>
    </source>
</evidence>
<dbReference type="Pfam" id="PF05580">
    <property type="entry name" value="Peptidase_S55"/>
    <property type="match status" value="1"/>
</dbReference>
<feature type="domain" description="Peptidase S55" evidence="2">
    <location>
        <begin position="113"/>
        <end position="346"/>
    </location>
</feature>
<feature type="chain" id="PRO_5039630856" description="Peptidase S55 domain-containing protein" evidence="1">
    <location>
        <begin position="26"/>
        <end position="349"/>
    </location>
</feature>
<reference evidence="3" key="1">
    <citation type="submission" date="2020-10" db="EMBL/GenBank/DDBJ databases">
        <authorList>
            <person name="Gilroy R."/>
        </authorList>
    </citation>
    <scope>NUCLEOTIDE SEQUENCE</scope>
    <source>
        <strain evidence="3">10406</strain>
    </source>
</reference>
<proteinExistence type="predicted"/>
<dbReference type="SUPFAM" id="SSF50156">
    <property type="entry name" value="PDZ domain-like"/>
    <property type="match status" value="1"/>
</dbReference>
<dbReference type="SUPFAM" id="SSF50494">
    <property type="entry name" value="Trypsin-like serine proteases"/>
    <property type="match status" value="1"/>
</dbReference>
<dbReference type="InterPro" id="IPR036034">
    <property type="entry name" value="PDZ_sf"/>
</dbReference>
<feature type="signal peptide" evidence="1">
    <location>
        <begin position="1"/>
        <end position="25"/>
    </location>
</feature>
<organism evidence="3 4">
    <name type="scientific">Candidatus Limadaptatus stercoripullorum</name>
    <dbReference type="NCBI Taxonomy" id="2840846"/>
    <lineage>
        <taxon>Bacteria</taxon>
        <taxon>Bacillati</taxon>
        <taxon>Bacillota</taxon>
        <taxon>Clostridia</taxon>
        <taxon>Eubacteriales</taxon>
        <taxon>Candidatus Limadaptatus</taxon>
    </lineage>
</organism>
<gene>
    <name evidence="3" type="ORF">IAC73_00405</name>
</gene>
<comment type="caution">
    <text evidence="3">The sequence shown here is derived from an EMBL/GenBank/DDBJ whole genome shotgun (WGS) entry which is preliminary data.</text>
</comment>
<dbReference type="Gene3D" id="2.30.42.10">
    <property type="match status" value="1"/>
</dbReference>